<gene>
    <name evidence="1" type="ORF">LOD26_08865</name>
</gene>
<sequence length="98" mass="11020">MSSCKEEDDMCKRIVARTVAECLNSIDNLHDGAKEGLTYVIARLVDNPDSNDEMKKNIIAISREYNISEGALFVLITDIFTVCEMVLTHNERCGEVIH</sequence>
<accession>A0ABT1B767</accession>
<organism evidence="1 2">
    <name type="scientific">Citrobacter meridianamericanus</name>
    <dbReference type="NCBI Taxonomy" id="2894201"/>
    <lineage>
        <taxon>Bacteria</taxon>
        <taxon>Pseudomonadati</taxon>
        <taxon>Pseudomonadota</taxon>
        <taxon>Gammaproteobacteria</taxon>
        <taxon>Enterobacterales</taxon>
        <taxon>Enterobacteriaceae</taxon>
        <taxon>Citrobacter</taxon>
    </lineage>
</organism>
<comment type="caution">
    <text evidence="1">The sequence shown here is derived from an EMBL/GenBank/DDBJ whole genome shotgun (WGS) entry which is preliminary data.</text>
</comment>
<reference evidence="1" key="1">
    <citation type="submission" date="2021-11" db="EMBL/GenBank/DDBJ databases">
        <title>Citrobacter meridianamericanus sp. nov. isolated from soil.</title>
        <authorList>
            <person name="Furlan J.P.R."/>
            <person name="Stehling E.G."/>
        </authorList>
    </citation>
    <scope>NUCLEOTIDE SEQUENCE</scope>
    <source>
        <strain evidence="1">BR102</strain>
    </source>
</reference>
<name>A0ABT1B767_9ENTR</name>
<evidence type="ECO:0000313" key="2">
    <source>
        <dbReference type="Proteomes" id="UP001139290"/>
    </source>
</evidence>
<dbReference type="RefSeq" id="WP_252838125.1">
    <property type="nucleotide sequence ID" value="NZ_JAJJVQ010000002.1"/>
</dbReference>
<dbReference type="EMBL" id="JAJJVQ010000002">
    <property type="protein sequence ID" value="MCO5781438.1"/>
    <property type="molecule type" value="Genomic_DNA"/>
</dbReference>
<protein>
    <submittedName>
        <fullName evidence="1">Uncharacterized protein</fullName>
    </submittedName>
</protein>
<keyword evidence="2" id="KW-1185">Reference proteome</keyword>
<dbReference type="Proteomes" id="UP001139290">
    <property type="component" value="Unassembled WGS sequence"/>
</dbReference>
<evidence type="ECO:0000313" key="1">
    <source>
        <dbReference type="EMBL" id="MCO5781438.1"/>
    </source>
</evidence>
<proteinExistence type="predicted"/>